<dbReference type="RefSeq" id="WP_019952662.1">
    <property type="nucleotide sequence ID" value="NZ_JBHLVX010000019.1"/>
</dbReference>
<dbReference type="EMBL" id="JBHLVX010000019">
    <property type="protein sequence ID" value="MFC0267444.1"/>
    <property type="molecule type" value="Genomic_DNA"/>
</dbReference>
<name>A0ABV6G2B7_9GAMM</name>
<proteinExistence type="predicted"/>
<organism evidence="1 2">
    <name type="scientific">Kushneria aurantia</name>
    <dbReference type="NCBI Taxonomy" id="504092"/>
    <lineage>
        <taxon>Bacteria</taxon>
        <taxon>Pseudomonadati</taxon>
        <taxon>Pseudomonadota</taxon>
        <taxon>Gammaproteobacteria</taxon>
        <taxon>Oceanospirillales</taxon>
        <taxon>Halomonadaceae</taxon>
        <taxon>Kushneria</taxon>
    </lineage>
</organism>
<reference evidence="1 2" key="1">
    <citation type="submission" date="2024-09" db="EMBL/GenBank/DDBJ databases">
        <authorList>
            <person name="Sun Q."/>
            <person name="Mori K."/>
        </authorList>
    </citation>
    <scope>NUCLEOTIDE SEQUENCE [LARGE SCALE GENOMIC DNA]</scope>
    <source>
        <strain evidence="1 2">CCM 7415</strain>
    </source>
</reference>
<comment type="caution">
    <text evidence="1">The sequence shown here is derived from an EMBL/GenBank/DDBJ whole genome shotgun (WGS) entry which is preliminary data.</text>
</comment>
<accession>A0ABV6G2B7</accession>
<evidence type="ECO:0000313" key="1">
    <source>
        <dbReference type="EMBL" id="MFC0267444.1"/>
    </source>
</evidence>
<protein>
    <recommendedName>
        <fullName evidence="3">MarR family transcriptional regulator</fullName>
    </recommendedName>
</protein>
<keyword evidence="2" id="KW-1185">Reference proteome</keyword>
<evidence type="ECO:0000313" key="2">
    <source>
        <dbReference type="Proteomes" id="UP001589814"/>
    </source>
</evidence>
<sequence length="391" mass="44886">MTDLNAFEYRPFIPLSEFSPPPWPEREALRMAIRRTKRMLTRHEERPIIAEDRLQRDINALNDRDRVAPPHCEPLFKELAMTLDAWSQEIRPTRWLQLIVMPPGYRHELLGEWARRKGHEVLSTPKRETLLEEVAVEIPDLHGEGVLVIPRLEEWFMRHRCGLEAVRRLLEQIAGLERHCVIGCQSWGWAYLGRAIEAHLMLPEPLTFQPFDEQRLCQWLANSVADDDFSGTRFRLRESGQDIFATDEKGQPESNYFKVLAAHSRGIPWVARDLWRSSLRSRIEMEDDDSSEPLPFEDEQTLWVVALDEFSLPGSGDSRALLILHALLIHGALARTELERVLPDPGPRPMLHALLGAGLIEQHDGQLRIVSAAYPAIRNGLATAGFPLDRN</sequence>
<evidence type="ECO:0008006" key="3">
    <source>
        <dbReference type="Google" id="ProtNLM"/>
    </source>
</evidence>
<gene>
    <name evidence="1" type="ORF">ACFFHW_05450</name>
</gene>
<dbReference type="Proteomes" id="UP001589814">
    <property type="component" value="Unassembled WGS sequence"/>
</dbReference>